<evidence type="ECO:0000256" key="6">
    <source>
        <dbReference type="SAM" id="SignalP"/>
    </source>
</evidence>
<dbReference type="GO" id="GO:0046872">
    <property type="term" value="F:metal ion binding"/>
    <property type="evidence" value="ECO:0007669"/>
    <property type="project" value="UniProtKB-KW"/>
</dbReference>
<proteinExistence type="inferred from homology"/>
<dbReference type="InterPro" id="IPR036866">
    <property type="entry name" value="RibonucZ/Hydroxyglut_hydro"/>
</dbReference>
<dbReference type="InterPro" id="IPR001279">
    <property type="entry name" value="Metallo-B-lactamas"/>
</dbReference>
<dbReference type="Proteomes" id="UP000664417">
    <property type="component" value="Unassembled WGS sequence"/>
</dbReference>
<comment type="cofactor">
    <cofactor evidence="1">
        <name>Zn(2+)</name>
        <dbReference type="ChEBI" id="CHEBI:29105"/>
    </cofactor>
</comment>
<dbReference type="Pfam" id="PF00753">
    <property type="entry name" value="Lactamase_B"/>
    <property type="match status" value="1"/>
</dbReference>
<keyword evidence="3" id="KW-0479">Metal-binding</keyword>
<keyword evidence="9" id="KW-1185">Reference proteome</keyword>
<dbReference type="RefSeq" id="WP_207862091.1">
    <property type="nucleotide sequence ID" value="NZ_JAFREP010000031.1"/>
</dbReference>
<evidence type="ECO:0000256" key="3">
    <source>
        <dbReference type="ARBA" id="ARBA00022723"/>
    </source>
</evidence>
<dbReference type="AlphaFoldDB" id="A0A8J7QJP1"/>
<keyword evidence="5" id="KW-0862">Zinc</keyword>
<organism evidence="8 9">
    <name type="scientific">Acanthopleuribacter pedis</name>
    <dbReference type="NCBI Taxonomy" id="442870"/>
    <lineage>
        <taxon>Bacteria</taxon>
        <taxon>Pseudomonadati</taxon>
        <taxon>Acidobacteriota</taxon>
        <taxon>Holophagae</taxon>
        <taxon>Acanthopleuribacterales</taxon>
        <taxon>Acanthopleuribacteraceae</taxon>
        <taxon>Acanthopleuribacter</taxon>
    </lineage>
</organism>
<gene>
    <name evidence="8" type="ORF">J3U88_26830</name>
</gene>
<evidence type="ECO:0000256" key="1">
    <source>
        <dbReference type="ARBA" id="ARBA00001947"/>
    </source>
</evidence>
<protein>
    <submittedName>
        <fullName evidence="8">MBL fold metallo-hydrolase</fullName>
    </submittedName>
</protein>
<evidence type="ECO:0000256" key="2">
    <source>
        <dbReference type="ARBA" id="ARBA00007749"/>
    </source>
</evidence>
<evidence type="ECO:0000256" key="4">
    <source>
        <dbReference type="ARBA" id="ARBA00022801"/>
    </source>
</evidence>
<feature type="domain" description="Metallo-beta-lactamase" evidence="7">
    <location>
        <begin position="84"/>
        <end position="284"/>
    </location>
</feature>
<dbReference type="EMBL" id="JAFREP010000031">
    <property type="protein sequence ID" value="MBO1322121.1"/>
    <property type="molecule type" value="Genomic_DNA"/>
</dbReference>
<sequence length="303" mass="33812">MKKKIGIAFLVLTASFGVFFAVVSQPLAIPEQSTFTVDWARVRQLATADEQPLPTGLNALLTAYNEIPSLVVTGDFRFSGHPLPIYAYQIVYPDQTLVIDPVVDHDTAVAILPTAKGFPEAFGQMQSAMRAARHIALTHEHFDHSAGIPNSPYLAEILPKLVLTREQLENDHEMEMATFSPELRAKIQPLDYEDYHRLAPGVVLIKTGGHTPGSQMVYIQRADGREFLLIGDLAWHADNYRRPQGHPRFVHWVGREDGEKMAHILRFLHDLQTAQPEMNLVVAHDGDQMAAYVAAGLIGEHFH</sequence>
<dbReference type="GO" id="GO:0016787">
    <property type="term" value="F:hydrolase activity"/>
    <property type="evidence" value="ECO:0007669"/>
    <property type="project" value="UniProtKB-KW"/>
</dbReference>
<accession>A0A8J7QJP1</accession>
<comment type="caution">
    <text evidence="8">The sequence shown here is derived from an EMBL/GenBank/DDBJ whole genome shotgun (WGS) entry which is preliminary data.</text>
</comment>
<feature type="chain" id="PRO_5035218352" evidence="6">
    <location>
        <begin position="21"/>
        <end position="303"/>
    </location>
</feature>
<dbReference type="PANTHER" id="PTHR42978">
    <property type="entry name" value="QUORUM-QUENCHING LACTONASE YTNP-RELATED-RELATED"/>
    <property type="match status" value="1"/>
</dbReference>
<dbReference type="PANTHER" id="PTHR42978:SF2">
    <property type="entry name" value="102 KBASES UNSTABLE REGION: FROM 1 TO 119443"/>
    <property type="match status" value="1"/>
</dbReference>
<name>A0A8J7QJP1_9BACT</name>
<evidence type="ECO:0000313" key="8">
    <source>
        <dbReference type="EMBL" id="MBO1322121.1"/>
    </source>
</evidence>
<keyword evidence="6" id="KW-0732">Signal</keyword>
<evidence type="ECO:0000256" key="5">
    <source>
        <dbReference type="ARBA" id="ARBA00022833"/>
    </source>
</evidence>
<feature type="signal peptide" evidence="6">
    <location>
        <begin position="1"/>
        <end position="20"/>
    </location>
</feature>
<evidence type="ECO:0000313" key="9">
    <source>
        <dbReference type="Proteomes" id="UP000664417"/>
    </source>
</evidence>
<dbReference type="SUPFAM" id="SSF56281">
    <property type="entry name" value="Metallo-hydrolase/oxidoreductase"/>
    <property type="match status" value="1"/>
</dbReference>
<keyword evidence="4" id="KW-0378">Hydrolase</keyword>
<dbReference type="SMART" id="SM00849">
    <property type="entry name" value="Lactamase_B"/>
    <property type="match status" value="1"/>
</dbReference>
<comment type="similarity">
    <text evidence="2">Belongs to the metallo-beta-lactamase superfamily.</text>
</comment>
<reference evidence="8" key="1">
    <citation type="submission" date="2021-03" db="EMBL/GenBank/DDBJ databases">
        <authorList>
            <person name="Wang G."/>
        </authorList>
    </citation>
    <scope>NUCLEOTIDE SEQUENCE</scope>
    <source>
        <strain evidence="8">KCTC 12899</strain>
    </source>
</reference>
<dbReference type="Gene3D" id="3.60.15.10">
    <property type="entry name" value="Ribonuclease Z/Hydroxyacylglutathione hydrolase-like"/>
    <property type="match status" value="1"/>
</dbReference>
<evidence type="ECO:0000259" key="7">
    <source>
        <dbReference type="SMART" id="SM00849"/>
    </source>
</evidence>
<dbReference type="InterPro" id="IPR051013">
    <property type="entry name" value="MBL_superfamily_lactonases"/>
</dbReference>